<organism evidence="2">
    <name type="scientific">Anguilla anguilla</name>
    <name type="common">European freshwater eel</name>
    <name type="synonym">Muraena anguilla</name>
    <dbReference type="NCBI Taxonomy" id="7936"/>
    <lineage>
        <taxon>Eukaryota</taxon>
        <taxon>Metazoa</taxon>
        <taxon>Chordata</taxon>
        <taxon>Craniata</taxon>
        <taxon>Vertebrata</taxon>
        <taxon>Euteleostomi</taxon>
        <taxon>Actinopterygii</taxon>
        <taxon>Neopterygii</taxon>
        <taxon>Teleostei</taxon>
        <taxon>Anguilliformes</taxon>
        <taxon>Anguillidae</taxon>
        <taxon>Anguilla</taxon>
    </lineage>
</organism>
<reference evidence="2" key="1">
    <citation type="submission" date="2014-11" db="EMBL/GenBank/DDBJ databases">
        <authorList>
            <person name="Amaro Gonzalez C."/>
        </authorList>
    </citation>
    <scope>NUCLEOTIDE SEQUENCE</scope>
</reference>
<protein>
    <submittedName>
        <fullName evidence="2">Uncharacterized protein</fullName>
    </submittedName>
</protein>
<proteinExistence type="predicted"/>
<feature type="region of interest" description="Disordered" evidence="1">
    <location>
        <begin position="37"/>
        <end position="58"/>
    </location>
</feature>
<feature type="compositionally biased region" description="Gly residues" evidence="1">
    <location>
        <begin position="47"/>
        <end position="58"/>
    </location>
</feature>
<accession>A0A0E9RTV3</accession>
<dbReference type="EMBL" id="GBXM01076026">
    <property type="protein sequence ID" value="JAH32551.1"/>
    <property type="molecule type" value="Transcribed_RNA"/>
</dbReference>
<reference evidence="2" key="2">
    <citation type="journal article" date="2015" name="Fish Shellfish Immunol.">
        <title>Early steps in the European eel (Anguilla anguilla)-Vibrio vulnificus interaction in the gills: Role of the RtxA13 toxin.</title>
        <authorList>
            <person name="Callol A."/>
            <person name="Pajuelo D."/>
            <person name="Ebbesson L."/>
            <person name="Teles M."/>
            <person name="MacKenzie S."/>
            <person name="Amaro C."/>
        </authorList>
    </citation>
    <scope>NUCLEOTIDE SEQUENCE</scope>
</reference>
<dbReference type="AlphaFoldDB" id="A0A0E9RTV3"/>
<evidence type="ECO:0000256" key="1">
    <source>
        <dbReference type="SAM" id="MobiDB-lite"/>
    </source>
</evidence>
<evidence type="ECO:0000313" key="2">
    <source>
        <dbReference type="EMBL" id="JAH32551.1"/>
    </source>
</evidence>
<name>A0A0E9RTV3_ANGAN</name>
<sequence length="58" mass="6686">MIQWTHRLQLNTRNSTSRRDIRRSSLVMLMHDKYNPEGLLSQTRGKMNGGRGTEEIGG</sequence>